<dbReference type="Pfam" id="PF05958">
    <property type="entry name" value="tRNA_U5-meth_tr"/>
    <property type="match status" value="1"/>
</dbReference>
<organism evidence="7 8">
    <name type="scientific">Sorlinia euscelidii</name>
    <dbReference type="NCBI Taxonomy" id="3081148"/>
    <lineage>
        <taxon>Bacteria</taxon>
        <taxon>Pseudomonadati</taxon>
        <taxon>Pseudomonadota</taxon>
        <taxon>Alphaproteobacteria</taxon>
        <taxon>Acetobacterales</taxon>
        <taxon>Acetobacteraceae</taxon>
        <taxon>Sorlinia</taxon>
    </lineage>
</organism>
<keyword evidence="1" id="KW-0479">Metal-binding</keyword>
<evidence type="ECO:0000256" key="5">
    <source>
        <dbReference type="ARBA" id="ARBA00023014"/>
    </source>
</evidence>
<dbReference type="InterPro" id="IPR029063">
    <property type="entry name" value="SAM-dependent_MTases_sf"/>
</dbReference>
<gene>
    <name evidence="7" type="ORF">DOFOFD_10935</name>
</gene>
<dbReference type="EMBL" id="JAWJZY010000006">
    <property type="protein sequence ID" value="MEE8659517.1"/>
    <property type="molecule type" value="Genomic_DNA"/>
</dbReference>
<keyword evidence="3 6" id="KW-0808">Transferase</keyword>
<proteinExistence type="inferred from homology"/>
<evidence type="ECO:0000256" key="6">
    <source>
        <dbReference type="PROSITE-ProRule" id="PRU01024"/>
    </source>
</evidence>
<keyword evidence="8" id="KW-1185">Reference proteome</keyword>
<protein>
    <submittedName>
        <fullName evidence="7">23S rRNA m(5)U-1939 methyltransferase</fullName>
    </submittedName>
</protein>
<dbReference type="PANTHER" id="PTHR11061">
    <property type="entry name" value="RNA M5U METHYLTRANSFERASE"/>
    <property type="match status" value="1"/>
</dbReference>
<keyword evidence="2 6" id="KW-0489">Methyltransferase</keyword>
<dbReference type="SUPFAM" id="SSF53335">
    <property type="entry name" value="S-adenosyl-L-methionine-dependent methyltransferases"/>
    <property type="match status" value="1"/>
</dbReference>
<dbReference type="InterPro" id="IPR010280">
    <property type="entry name" value="U5_MeTrfase_fam"/>
</dbReference>
<evidence type="ECO:0000256" key="2">
    <source>
        <dbReference type="ARBA" id="ARBA00022603"/>
    </source>
</evidence>
<feature type="binding site" evidence="6">
    <location>
        <position position="286"/>
    </location>
    <ligand>
        <name>S-adenosyl-L-methionine</name>
        <dbReference type="ChEBI" id="CHEBI:59789"/>
    </ligand>
</feature>
<sequence length="428" mass="46090">MSVTHRVAITSLGREGDGVAQIGARSYYFPHLVPGDVLDLQTDEAGHCLGHHLVSPAPHAMTPPCTIFTQCGGCATQRLPFPDQLNWKRARVQAALERAGFDVPVPTLMHQSAPRSRRRVDLAVVKSEEGVVIGLHQRKSAPIDMTSCQLLDPRIFALVAPLRELMRRLGAISREADLHINLFDSGADIVIGANAAPSLSDRGKIAAFAAAHRIPRICWRQGKSFSSAPEVIAQLRPVTHHFSGTTLSPPPGSFMQPTASGEAAIIAAVCDALPKLNKRDRITELYSGMGTLTLPLSAHGFVEAYEGAASSVAALDAARTGRRLSCSVRDLARQPLQQKELEKSRLVVVDPPRIGAGTQAARVAASGVKDVIYVSCNPQALVNDLAPFVRQGYGLLSWSVIDQFLWSAEVEAVVALTLDRKRLAKRLA</sequence>
<evidence type="ECO:0000313" key="7">
    <source>
        <dbReference type="EMBL" id="MEE8659517.1"/>
    </source>
</evidence>
<keyword evidence="5" id="KW-0411">Iron-sulfur</keyword>
<evidence type="ECO:0000256" key="4">
    <source>
        <dbReference type="ARBA" id="ARBA00022691"/>
    </source>
</evidence>
<name>A0ABU7U6M0_9PROT</name>
<dbReference type="Gene3D" id="2.40.50.1070">
    <property type="match status" value="1"/>
</dbReference>
<dbReference type="PROSITE" id="PS51687">
    <property type="entry name" value="SAM_MT_RNA_M5U"/>
    <property type="match status" value="1"/>
</dbReference>
<dbReference type="GO" id="GO:0008168">
    <property type="term" value="F:methyltransferase activity"/>
    <property type="evidence" value="ECO:0007669"/>
    <property type="project" value="UniProtKB-KW"/>
</dbReference>
<feature type="binding site" evidence="6">
    <location>
        <position position="306"/>
    </location>
    <ligand>
        <name>S-adenosyl-L-methionine</name>
        <dbReference type="ChEBI" id="CHEBI:59789"/>
    </ligand>
</feature>
<dbReference type="RefSeq" id="WP_394820322.1">
    <property type="nucleotide sequence ID" value="NZ_JAWJZY010000006.1"/>
</dbReference>
<dbReference type="Gene3D" id="2.40.50.140">
    <property type="entry name" value="Nucleic acid-binding proteins"/>
    <property type="match status" value="1"/>
</dbReference>
<accession>A0ABU7U6M0</accession>
<dbReference type="PANTHER" id="PTHR11061:SF49">
    <property type="entry name" value="23S RRNA (URACIL(1939)-C(5))-METHYLTRANSFERASE RLMD"/>
    <property type="match status" value="1"/>
</dbReference>
<comment type="caution">
    <text evidence="7">The sequence shown here is derived from an EMBL/GenBank/DDBJ whole genome shotgun (WGS) entry which is preliminary data.</text>
</comment>
<dbReference type="InterPro" id="IPR012340">
    <property type="entry name" value="NA-bd_OB-fold"/>
</dbReference>
<evidence type="ECO:0000256" key="3">
    <source>
        <dbReference type="ARBA" id="ARBA00022679"/>
    </source>
</evidence>
<evidence type="ECO:0000256" key="1">
    <source>
        <dbReference type="ARBA" id="ARBA00022485"/>
    </source>
</evidence>
<dbReference type="Proteomes" id="UP001312908">
    <property type="component" value="Unassembled WGS sequence"/>
</dbReference>
<feature type="binding site" evidence="6">
    <location>
        <position position="256"/>
    </location>
    <ligand>
        <name>S-adenosyl-L-methionine</name>
        <dbReference type="ChEBI" id="CHEBI:59789"/>
    </ligand>
</feature>
<feature type="active site" description="Nucleophile" evidence="6">
    <location>
        <position position="376"/>
    </location>
</feature>
<keyword evidence="1" id="KW-0408">Iron</keyword>
<evidence type="ECO:0000313" key="8">
    <source>
        <dbReference type="Proteomes" id="UP001312908"/>
    </source>
</evidence>
<reference evidence="7 8" key="1">
    <citation type="submission" date="2023-10" db="EMBL/GenBank/DDBJ databases">
        <title>Sorlinia euscelidii gen. nov., sp. nov., an acetic acid bacteria isolated from the gut of Euscelidius variegatus emitter.</title>
        <authorList>
            <person name="Michoud G."/>
            <person name="Marasco R."/>
            <person name="Seferji K."/>
            <person name="Gonella E."/>
            <person name="Garuglieri E."/>
            <person name="Alma A."/>
            <person name="Mapelli F."/>
            <person name="Borin S."/>
            <person name="Daffonchio D."/>
            <person name="Crotti E."/>
        </authorList>
    </citation>
    <scope>NUCLEOTIDE SEQUENCE [LARGE SCALE GENOMIC DNA]</scope>
    <source>
        <strain evidence="7 8">EV16P</strain>
    </source>
</reference>
<keyword evidence="1" id="KW-0004">4Fe-4S</keyword>
<feature type="binding site" evidence="6">
    <location>
        <position position="350"/>
    </location>
    <ligand>
        <name>S-adenosyl-L-methionine</name>
        <dbReference type="ChEBI" id="CHEBI:59789"/>
    </ligand>
</feature>
<dbReference type="Gene3D" id="3.40.50.150">
    <property type="entry name" value="Vaccinia Virus protein VP39"/>
    <property type="match status" value="1"/>
</dbReference>
<comment type="similarity">
    <text evidence="6">Belongs to the class I-like SAM-binding methyltransferase superfamily. RNA M5U methyltransferase family.</text>
</comment>
<keyword evidence="4 6" id="KW-0949">S-adenosyl-L-methionine</keyword>
<dbReference type="GO" id="GO:0032259">
    <property type="term" value="P:methylation"/>
    <property type="evidence" value="ECO:0007669"/>
    <property type="project" value="UniProtKB-KW"/>
</dbReference>